<accession>T2DMQ7</accession>
<reference evidence="1 2" key="2">
    <citation type="journal article" date="2015" name="Antonie Van Leeuwenhoek">
        <title>Ecophysiological diversity of a novel member of the genus Alteromonas, and description of Alteromonas mediterranea sp. nov.</title>
        <authorList>
            <person name="Ivanova E.P."/>
            <person name="Lopez-Perez M."/>
            <person name="Zabalos M."/>
            <person name="Nguyen S.H."/>
            <person name="Webb H.K."/>
            <person name="Ryan J."/>
            <person name="Lagutin K."/>
            <person name="Vyssotski M."/>
            <person name="Crawford R.J."/>
            <person name="Rodriguez-Valera F."/>
        </authorList>
    </citation>
    <scope>NUCLEOTIDE SEQUENCE [LARGE SCALE GENOMIC DNA]</scope>
    <source>
        <strain evidence="2">DSM 17117 / CIP 110805 / LMG 28347 / Deep ecotype</strain>
    </source>
</reference>
<keyword evidence="2" id="KW-1185">Reference proteome</keyword>
<dbReference type="Pfam" id="PF23977">
    <property type="entry name" value="Pam3_Gp34"/>
    <property type="match status" value="1"/>
</dbReference>
<sequence>MSLPSTIQNTSTLPAHLQTGVALGNENVTPDDLQIPRIKLIQKMSPEVDSDSSRFIAGAKAGDLLNSVTGEPAEELLVINLFFETGFTVFKKRDLGGGFFGNFASEAEAKESLTDEGEDPADFDIAQTATHTLLILNDKGEVEMPALMDFASSKLKVSRAWNSDLQLRCGKGTPRYGAVYRIFGKLDRNPRGQTWHNVDFEFQGWADENLFAEASENYTRMKSTKEPAEKAVA</sequence>
<proteinExistence type="predicted"/>
<dbReference type="EMBL" id="CP001103">
    <property type="protein sequence ID" value="AGV54082.1"/>
    <property type="molecule type" value="Genomic_DNA"/>
</dbReference>
<dbReference type="HOGENOM" id="CLU_1187943_0_0_6"/>
<dbReference type="RefSeq" id="WP_023559853.1">
    <property type="nucleotide sequence ID" value="NC_011138.3"/>
</dbReference>
<dbReference type="InterPro" id="IPR056957">
    <property type="entry name" value="Pam3_Gp34-like"/>
</dbReference>
<evidence type="ECO:0000313" key="2">
    <source>
        <dbReference type="Proteomes" id="UP000001870"/>
    </source>
</evidence>
<dbReference type="AlphaFoldDB" id="T2DMQ7"/>
<evidence type="ECO:0000313" key="1">
    <source>
        <dbReference type="EMBL" id="AGV54082.1"/>
    </source>
</evidence>
<protein>
    <submittedName>
        <fullName evidence="1">Uncharacterized protein</fullName>
    </submittedName>
</protein>
<reference evidence="1 2" key="1">
    <citation type="journal article" date="2008" name="ISME J.">
        <title>Comparative genomics of two ecotypes of the marine planktonic copiotroph Alteromonas macleodii suggests alternative lifestyles associated with different kinds of particulate organic matter.</title>
        <authorList>
            <person name="Ivars-Martinez E."/>
            <person name="Martin-Cuadrado A.B."/>
            <person name="D'Auria G."/>
            <person name="Mira A."/>
            <person name="Ferriera S."/>
            <person name="Johnson J."/>
            <person name="Friedman R."/>
            <person name="Rodriguez-Valera F."/>
        </authorList>
    </citation>
    <scope>NUCLEOTIDE SEQUENCE [LARGE SCALE GENOMIC DNA]</scope>
    <source>
        <strain evidence="2">DSM 17117 / CIP 110805 / LMG 28347 / Deep ecotype</strain>
    </source>
</reference>
<name>T2DMQ7_ALTMD</name>
<dbReference type="Proteomes" id="UP000001870">
    <property type="component" value="Chromosome"/>
</dbReference>
<dbReference type="KEGG" id="amc:MADE_000001022565"/>
<gene>
    <name evidence="1" type="ORF">MADE_000001022565</name>
</gene>
<organism evidence="1 2">
    <name type="scientific">Alteromonas mediterranea (strain DSM 17117 / CIP 110805 / LMG 28347 / Deep ecotype)</name>
    <dbReference type="NCBI Taxonomy" id="1774373"/>
    <lineage>
        <taxon>Bacteria</taxon>
        <taxon>Pseudomonadati</taxon>
        <taxon>Pseudomonadota</taxon>
        <taxon>Gammaproteobacteria</taxon>
        <taxon>Alteromonadales</taxon>
        <taxon>Alteromonadaceae</taxon>
        <taxon>Alteromonas/Salinimonas group</taxon>
        <taxon>Alteromonas</taxon>
    </lineage>
</organism>